<dbReference type="EMBL" id="LR796639">
    <property type="protein sequence ID" value="CAB4156851.1"/>
    <property type="molecule type" value="Genomic_DNA"/>
</dbReference>
<gene>
    <name evidence="1" type="ORF">UFOVP658_190</name>
</gene>
<name>A0A6J5NH67_9CAUD</name>
<protein>
    <submittedName>
        <fullName evidence="1">Uncharacterized protein</fullName>
    </submittedName>
</protein>
<sequence>MANKPAKKNISNSSPSVKKKNEGDIVMYIGMTKGIMNTCPTCGNKTSKGILRQYKNELYCSKRCAVSVIEKDEISE</sequence>
<proteinExistence type="predicted"/>
<accession>A0A6J5NH67</accession>
<organism evidence="1">
    <name type="scientific">uncultured Caudovirales phage</name>
    <dbReference type="NCBI Taxonomy" id="2100421"/>
    <lineage>
        <taxon>Viruses</taxon>
        <taxon>Duplodnaviria</taxon>
        <taxon>Heunggongvirae</taxon>
        <taxon>Uroviricota</taxon>
        <taxon>Caudoviricetes</taxon>
        <taxon>Peduoviridae</taxon>
        <taxon>Maltschvirus</taxon>
        <taxon>Maltschvirus maltsch</taxon>
    </lineage>
</organism>
<evidence type="ECO:0000313" key="1">
    <source>
        <dbReference type="EMBL" id="CAB4156851.1"/>
    </source>
</evidence>
<reference evidence="1" key="1">
    <citation type="submission" date="2020-04" db="EMBL/GenBank/DDBJ databases">
        <authorList>
            <person name="Chiriac C."/>
            <person name="Salcher M."/>
            <person name="Ghai R."/>
            <person name="Kavagutti S V."/>
        </authorList>
    </citation>
    <scope>NUCLEOTIDE SEQUENCE</scope>
</reference>